<sequence>MNTIMDLGNATIMDLGNANIVLSSKLKLSICISTRPMTDHEVWNKTLKKLCNGGNDEFWICVEYDKLTEDGDSNDGANYGI</sequence>
<dbReference type="WBParaSite" id="nRc.2.0.1.t39958-RA">
    <property type="protein sequence ID" value="nRc.2.0.1.t39958-RA"/>
    <property type="gene ID" value="nRc.2.0.1.g39958"/>
</dbReference>
<accession>A0A915KQH9</accession>
<protein>
    <submittedName>
        <fullName evidence="2">Uncharacterized protein</fullName>
    </submittedName>
</protein>
<reference evidence="2" key="1">
    <citation type="submission" date="2022-11" db="UniProtKB">
        <authorList>
            <consortium name="WormBaseParasite"/>
        </authorList>
    </citation>
    <scope>IDENTIFICATION</scope>
</reference>
<name>A0A915KQH9_ROMCU</name>
<dbReference type="Proteomes" id="UP000887565">
    <property type="component" value="Unplaced"/>
</dbReference>
<keyword evidence="1" id="KW-1185">Reference proteome</keyword>
<organism evidence="1 2">
    <name type="scientific">Romanomermis culicivorax</name>
    <name type="common">Nematode worm</name>
    <dbReference type="NCBI Taxonomy" id="13658"/>
    <lineage>
        <taxon>Eukaryota</taxon>
        <taxon>Metazoa</taxon>
        <taxon>Ecdysozoa</taxon>
        <taxon>Nematoda</taxon>
        <taxon>Enoplea</taxon>
        <taxon>Dorylaimia</taxon>
        <taxon>Mermithida</taxon>
        <taxon>Mermithoidea</taxon>
        <taxon>Mermithidae</taxon>
        <taxon>Romanomermis</taxon>
    </lineage>
</organism>
<evidence type="ECO:0000313" key="1">
    <source>
        <dbReference type="Proteomes" id="UP000887565"/>
    </source>
</evidence>
<proteinExistence type="predicted"/>
<dbReference type="AlphaFoldDB" id="A0A915KQH9"/>
<evidence type="ECO:0000313" key="2">
    <source>
        <dbReference type="WBParaSite" id="nRc.2.0.1.t39958-RA"/>
    </source>
</evidence>